<protein>
    <recommendedName>
        <fullName evidence="3 4">Adenylyl cyclase-associated protein</fullName>
    </recommendedName>
</protein>
<dbReference type="Pfam" id="PF21938">
    <property type="entry name" value="CAP_N"/>
    <property type="match status" value="1"/>
</dbReference>
<organism evidence="7 8">
    <name type="scientific">Sphaerosporella brunnea</name>
    <dbReference type="NCBI Taxonomy" id="1250544"/>
    <lineage>
        <taxon>Eukaryota</taxon>
        <taxon>Fungi</taxon>
        <taxon>Dikarya</taxon>
        <taxon>Ascomycota</taxon>
        <taxon>Pezizomycotina</taxon>
        <taxon>Pezizomycetes</taxon>
        <taxon>Pezizales</taxon>
        <taxon>Pyronemataceae</taxon>
        <taxon>Sphaerosporella</taxon>
    </lineage>
</organism>
<dbReference type="InParanoid" id="A0A5J5EU42"/>
<evidence type="ECO:0000259" key="6">
    <source>
        <dbReference type="PROSITE" id="PS51329"/>
    </source>
</evidence>
<dbReference type="InterPro" id="IPR013912">
    <property type="entry name" value="Adenylate_cyclase-assoc_CAP_C"/>
</dbReference>
<comment type="similarity">
    <text evidence="1 4">Belongs to the CAP family.</text>
</comment>
<evidence type="ECO:0000313" key="8">
    <source>
        <dbReference type="Proteomes" id="UP000326924"/>
    </source>
</evidence>
<dbReference type="AlphaFoldDB" id="A0A5J5EU42"/>
<sequence length="521" mass="55729">MAQPNQMNNLTTLIKRLEAATSRLEDLATVVPPSSASSAVVPVPSISAPGAAAPAPQAPPPPPPEPLPASVEEFDELIDNEVAKYVKLSEELGGLIAEQSKAVQSCFAEQRKFLIITTKAKKPDPSSQLFMDLLSGMQVEMTKVSNISESNRASPYINNLRTVSEGTPALAWVTELAKPAKFVVEMAGAAKFYGDRVLRERKDKDPKHVEWVQSYHAIMAALEEYVKKHHPMGVTWNAKGIDPAEALKAASSPGTVPAGGAPPPPPPPPPPPGPAPILSLDGPSTPKPAGGDFNAVFDQLNRGEAVTAGLKKVDKSQMTHKNPELRGSSVVPAARPGSSGSLRGKSPAPPLRAKPASLTKKKPPKMELEGIKWIVENYENERNLVIEETERNQSVFLFRCKNTTIQIKGKVNQITINECAKTNVVADSLVSGIDVIKSNSFAIQVMHQVPTIQVDQCDGGTIYVSEESLGVEVFTSKTTAVNVYIPGAGDGGDYAERAVPEQLRHTIKDGQLVSEIVEHAG</sequence>
<evidence type="ECO:0000256" key="3">
    <source>
        <dbReference type="ARBA" id="ARBA00072052"/>
    </source>
</evidence>
<dbReference type="InterPro" id="IPR001837">
    <property type="entry name" value="Adenylate_cyclase-assoc_CAP"/>
</dbReference>
<comment type="caution">
    <text evidence="7">The sequence shown here is derived from an EMBL/GenBank/DDBJ whole genome shotgun (WGS) entry which is preliminary data.</text>
</comment>
<comment type="function">
    <text evidence="2">The N-terminal domain binds to adenylyl cyclase, thereby enabling adenylyl cyclase to be activated by upstream regulatory signals, such as Ras. The C-terminal domain is required for normal cellular morphology and growth control.</text>
</comment>
<dbReference type="GO" id="GO:0019933">
    <property type="term" value="P:cAMP-mediated signaling"/>
    <property type="evidence" value="ECO:0007669"/>
    <property type="project" value="TreeGrafter"/>
</dbReference>
<dbReference type="PROSITE" id="PS51329">
    <property type="entry name" value="C_CAP_COFACTOR_C"/>
    <property type="match status" value="1"/>
</dbReference>
<dbReference type="Pfam" id="PF08603">
    <property type="entry name" value="CAP_C"/>
    <property type="match status" value="1"/>
</dbReference>
<dbReference type="SUPFAM" id="SSF69340">
    <property type="entry name" value="C-terminal domain of adenylylcyclase associated protein"/>
    <property type="match status" value="1"/>
</dbReference>
<dbReference type="SMART" id="SM00673">
    <property type="entry name" value="CARP"/>
    <property type="match status" value="2"/>
</dbReference>
<dbReference type="Pfam" id="PF01213">
    <property type="entry name" value="CAP_N-CM"/>
    <property type="match status" value="1"/>
</dbReference>
<evidence type="ECO:0000256" key="2">
    <source>
        <dbReference type="ARBA" id="ARBA00054756"/>
    </source>
</evidence>
<feature type="compositionally biased region" description="Pro residues" evidence="5">
    <location>
        <begin position="260"/>
        <end position="275"/>
    </location>
</feature>
<feature type="compositionally biased region" description="Basic and acidic residues" evidence="5">
    <location>
        <begin position="312"/>
        <end position="324"/>
    </location>
</feature>
<dbReference type="FunFam" id="1.25.40.330:FF:000001">
    <property type="entry name" value="Adenylyl cyclase-associated protein"/>
    <property type="match status" value="1"/>
</dbReference>
<dbReference type="PANTHER" id="PTHR10652:SF0">
    <property type="entry name" value="ADENYLYL CYCLASE-ASSOCIATED PROTEIN"/>
    <property type="match status" value="1"/>
</dbReference>
<feature type="region of interest" description="Disordered" evidence="5">
    <location>
        <begin position="312"/>
        <end position="362"/>
    </location>
</feature>
<dbReference type="InterPro" id="IPR013992">
    <property type="entry name" value="Adenylate_cyclase-assoc_CAP_N"/>
</dbReference>
<dbReference type="PANTHER" id="PTHR10652">
    <property type="entry name" value="ADENYLYL CYCLASE-ASSOCIATED PROTEIN"/>
    <property type="match status" value="1"/>
</dbReference>
<evidence type="ECO:0000313" key="7">
    <source>
        <dbReference type="EMBL" id="KAA8904177.1"/>
    </source>
</evidence>
<evidence type="ECO:0000256" key="5">
    <source>
        <dbReference type="SAM" id="MobiDB-lite"/>
    </source>
</evidence>
<name>A0A5J5EU42_9PEZI</name>
<dbReference type="FunCoup" id="A0A5J5EU42">
    <property type="interactions" value="778"/>
</dbReference>
<dbReference type="GO" id="GO:0007015">
    <property type="term" value="P:actin filament organization"/>
    <property type="evidence" value="ECO:0007669"/>
    <property type="project" value="TreeGrafter"/>
</dbReference>
<dbReference type="InterPro" id="IPR036223">
    <property type="entry name" value="CAP_C_sf"/>
</dbReference>
<reference evidence="7 8" key="1">
    <citation type="submission" date="2019-09" db="EMBL/GenBank/DDBJ databases">
        <title>Draft genome of the ectomycorrhizal ascomycete Sphaerosporella brunnea.</title>
        <authorList>
            <consortium name="DOE Joint Genome Institute"/>
            <person name="Benucci G.M."/>
            <person name="Marozzi G."/>
            <person name="Antonielli L."/>
            <person name="Sanchez S."/>
            <person name="Marco P."/>
            <person name="Wang X."/>
            <person name="Falini L.B."/>
            <person name="Barry K."/>
            <person name="Haridas S."/>
            <person name="Lipzen A."/>
            <person name="Labutti K."/>
            <person name="Grigoriev I.V."/>
            <person name="Murat C."/>
            <person name="Martin F."/>
            <person name="Albertini E."/>
            <person name="Donnini D."/>
            <person name="Bonito G."/>
        </authorList>
    </citation>
    <scope>NUCLEOTIDE SEQUENCE [LARGE SCALE GENOMIC DNA]</scope>
    <source>
        <strain evidence="7 8">Sb_GMNB300</strain>
    </source>
</reference>
<keyword evidence="8" id="KW-1185">Reference proteome</keyword>
<dbReference type="OrthoDB" id="77251at2759"/>
<dbReference type="GO" id="GO:0008179">
    <property type="term" value="F:adenylate cyclase binding"/>
    <property type="evidence" value="ECO:0007669"/>
    <property type="project" value="TreeGrafter"/>
</dbReference>
<dbReference type="EMBL" id="VXIS01000112">
    <property type="protein sequence ID" value="KAA8904177.1"/>
    <property type="molecule type" value="Genomic_DNA"/>
</dbReference>
<evidence type="ECO:0000256" key="1">
    <source>
        <dbReference type="ARBA" id="ARBA00007659"/>
    </source>
</evidence>
<dbReference type="GO" id="GO:0005737">
    <property type="term" value="C:cytoplasm"/>
    <property type="evidence" value="ECO:0007669"/>
    <property type="project" value="TreeGrafter"/>
</dbReference>
<accession>A0A5J5EU42</accession>
<dbReference type="InterPro" id="IPR036222">
    <property type="entry name" value="CAP_N_sf"/>
</dbReference>
<dbReference type="PROSITE" id="PS01088">
    <property type="entry name" value="CAP_1"/>
    <property type="match status" value="1"/>
</dbReference>
<feature type="domain" description="C-CAP/cofactor C-like" evidence="6">
    <location>
        <begin position="363"/>
        <end position="499"/>
    </location>
</feature>
<feature type="compositionally biased region" description="Pro residues" evidence="5">
    <location>
        <begin position="56"/>
        <end position="67"/>
    </location>
</feature>
<dbReference type="FunFam" id="2.160.20.70:FF:000008">
    <property type="entry name" value="Adenylyl cyclase-associated protein"/>
    <property type="match status" value="1"/>
</dbReference>
<dbReference type="InterPro" id="IPR018106">
    <property type="entry name" value="CAP_CS_N"/>
</dbReference>
<dbReference type="InterPro" id="IPR017901">
    <property type="entry name" value="C-CAP_CF_C-like"/>
</dbReference>
<proteinExistence type="inferred from homology"/>
<feature type="region of interest" description="Disordered" evidence="5">
    <location>
        <begin position="49"/>
        <end position="69"/>
    </location>
</feature>
<feature type="region of interest" description="Disordered" evidence="5">
    <location>
        <begin position="248"/>
        <end position="295"/>
    </location>
</feature>
<dbReference type="InterPro" id="IPR016098">
    <property type="entry name" value="CAP/MinC_C"/>
</dbReference>
<dbReference type="Proteomes" id="UP000326924">
    <property type="component" value="Unassembled WGS sequence"/>
</dbReference>
<dbReference type="Gene3D" id="1.25.40.330">
    <property type="entry name" value="Adenylate cyclase-associated CAP, N-terminal domain"/>
    <property type="match status" value="1"/>
</dbReference>
<dbReference type="SUPFAM" id="SSF101278">
    <property type="entry name" value="N-terminal domain of adenylylcyclase associated protein, CAP"/>
    <property type="match status" value="1"/>
</dbReference>
<dbReference type="InterPro" id="IPR006599">
    <property type="entry name" value="CARP_motif"/>
</dbReference>
<gene>
    <name evidence="7" type="ORF">FN846DRAFT_953161</name>
</gene>
<evidence type="ECO:0000256" key="4">
    <source>
        <dbReference type="RuleBase" id="RU000647"/>
    </source>
</evidence>
<dbReference type="InterPro" id="IPR053950">
    <property type="entry name" value="CAP_N"/>
</dbReference>
<dbReference type="GO" id="GO:0003779">
    <property type="term" value="F:actin binding"/>
    <property type="evidence" value="ECO:0007669"/>
    <property type="project" value="InterPro"/>
</dbReference>
<dbReference type="Gene3D" id="2.160.20.70">
    <property type="match status" value="1"/>
</dbReference>